<evidence type="ECO:0000313" key="4">
    <source>
        <dbReference type="EMBL" id="OGF13239.1"/>
    </source>
</evidence>
<dbReference type="GO" id="GO:0042834">
    <property type="term" value="F:peptidoglycan binding"/>
    <property type="evidence" value="ECO:0007669"/>
    <property type="project" value="InterPro"/>
</dbReference>
<dbReference type="AlphaFoldDB" id="A0A1F5RFP5"/>
<accession>A0A1F5RFP5</accession>
<dbReference type="SUPFAM" id="SSF110997">
    <property type="entry name" value="Sporulation related repeat"/>
    <property type="match status" value="1"/>
</dbReference>
<evidence type="ECO:0000256" key="1">
    <source>
        <dbReference type="SAM" id="MobiDB-lite"/>
    </source>
</evidence>
<dbReference type="Pfam" id="PF05036">
    <property type="entry name" value="SPOR"/>
    <property type="match status" value="1"/>
</dbReference>
<dbReference type="PROSITE" id="PS51257">
    <property type="entry name" value="PROKAR_LIPOPROTEIN"/>
    <property type="match status" value="1"/>
</dbReference>
<feature type="chain" id="PRO_5009520846" description="SPOR domain-containing protein" evidence="2">
    <location>
        <begin position="25"/>
        <end position="147"/>
    </location>
</feature>
<dbReference type="Gene3D" id="3.30.70.1070">
    <property type="entry name" value="Sporulation related repeat"/>
    <property type="match status" value="1"/>
</dbReference>
<evidence type="ECO:0000259" key="3">
    <source>
        <dbReference type="PROSITE" id="PS51724"/>
    </source>
</evidence>
<protein>
    <recommendedName>
        <fullName evidence="3">SPOR domain-containing protein</fullName>
    </recommendedName>
</protein>
<reference evidence="4 5" key="1">
    <citation type="journal article" date="2016" name="Nat. Commun.">
        <title>Thousands of microbial genomes shed light on interconnected biogeochemical processes in an aquifer system.</title>
        <authorList>
            <person name="Anantharaman K."/>
            <person name="Brown C.T."/>
            <person name="Hug L.A."/>
            <person name="Sharon I."/>
            <person name="Castelle C.J."/>
            <person name="Probst A.J."/>
            <person name="Thomas B.C."/>
            <person name="Singh A."/>
            <person name="Wilkins M.J."/>
            <person name="Karaoz U."/>
            <person name="Brodie E.L."/>
            <person name="Williams K.H."/>
            <person name="Hubbard S.S."/>
            <person name="Banfield J.F."/>
        </authorList>
    </citation>
    <scope>NUCLEOTIDE SEQUENCE [LARGE SCALE GENOMIC DNA]</scope>
</reference>
<sequence>MKIKHLSIVLILAALAGCSAQKPAVPEPVKEPVVQEPAKEPFTEVTPAPPAPEAPGSQYVGSKGAVQSVWGWRVQIFASSTLENARKVAEDARWKFGDQQVYVSEAEPYYKVQVGNNLTRQDADNLKSRAKALGYKGIFVIEVNLAE</sequence>
<comment type="caution">
    <text evidence="4">The sequence shown here is derived from an EMBL/GenBank/DDBJ whole genome shotgun (WGS) entry which is preliminary data.</text>
</comment>
<dbReference type="InterPro" id="IPR036680">
    <property type="entry name" value="SPOR-like_sf"/>
</dbReference>
<feature type="domain" description="SPOR" evidence="3">
    <location>
        <begin position="66"/>
        <end position="143"/>
    </location>
</feature>
<keyword evidence="2" id="KW-0732">Signal</keyword>
<dbReference type="Proteomes" id="UP000177230">
    <property type="component" value="Unassembled WGS sequence"/>
</dbReference>
<dbReference type="InterPro" id="IPR007730">
    <property type="entry name" value="SPOR-like_dom"/>
</dbReference>
<proteinExistence type="predicted"/>
<dbReference type="PROSITE" id="PS51724">
    <property type="entry name" value="SPOR"/>
    <property type="match status" value="1"/>
</dbReference>
<feature type="region of interest" description="Disordered" evidence="1">
    <location>
        <begin position="29"/>
        <end position="59"/>
    </location>
</feature>
<feature type="signal peptide" evidence="2">
    <location>
        <begin position="1"/>
        <end position="24"/>
    </location>
</feature>
<gene>
    <name evidence="4" type="ORF">A2024_09580</name>
</gene>
<evidence type="ECO:0000313" key="5">
    <source>
        <dbReference type="Proteomes" id="UP000177230"/>
    </source>
</evidence>
<organism evidence="4 5">
    <name type="scientific">Candidatus Edwardsbacteria bacterium GWF2_54_11</name>
    <dbReference type="NCBI Taxonomy" id="1817851"/>
    <lineage>
        <taxon>Bacteria</taxon>
        <taxon>Candidatus Edwardsiibacteriota</taxon>
    </lineage>
</organism>
<evidence type="ECO:0000256" key="2">
    <source>
        <dbReference type="SAM" id="SignalP"/>
    </source>
</evidence>
<dbReference type="EMBL" id="MFFM01000023">
    <property type="protein sequence ID" value="OGF13239.1"/>
    <property type="molecule type" value="Genomic_DNA"/>
</dbReference>
<name>A0A1F5RFP5_9BACT</name>